<organism evidence="1 2">
    <name type="scientific">Heterobasidion irregulare (strain TC 32-1)</name>
    <dbReference type="NCBI Taxonomy" id="747525"/>
    <lineage>
        <taxon>Eukaryota</taxon>
        <taxon>Fungi</taxon>
        <taxon>Dikarya</taxon>
        <taxon>Basidiomycota</taxon>
        <taxon>Agaricomycotina</taxon>
        <taxon>Agaricomycetes</taxon>
        <taxon>Russulales</taxon>
        <taxon>Bondarzewiaceae</taxon>
        <taxon>Heterobasidion</taxon>
        <taxon>Heterobasidion annosum species complex</taxon>
    </lineage>
</organism>
<dbReference type="AlphaFoldDB" id="W4K6L3"/>
<name>W4K6L3_HETIT</name>
<protein>
    <submittedName>
        <fullName evidence="1">Uncharacterized protein</fullName>
    </submittedName>
</protein>
<dbReference type="KEGG" id="hir:HETIRDRAFT_173127"/>
<gene>
    <name evidence="1" type="ORF">HETIRDRAFT_173127</name>
</gene>
<evidence type="ECO:0000313" key="2">
    <source>
        <dbReference type="Proteomes" id="UP000030671"/>
    </source>
</evidence>
<dbReference type="HOGENOM" id="CLU_3068948_0_0_1"/>
<dbReference type="RefSeq" id="XP_009546089.1">
    <property type="nucleotide sequence ID" value="XM_009547794.1"/>
</dbReference>
<reference evidence="1 2" key="1">
    <citation type="journal article" date="2012" name="New Phytol.">
        <title>Insight into trade-off between wood decay and parasitism from the genome of a fungal forest pathogen.</title>
        <authorList>
            <person name="Olson A."/>
            <person name="Aerts A."/>
            <person name="Asiegbu F."/>
            <person name="Belbahri L."/>
            <person name="Bouzid O."/>
            <person name="Broberg A."/>
            <person name="Canback B."/>
            <person name="Coutinho P.M."/>
            <person name="Cullen D."/>
            <person name="Dalman K."/>
            <person name="Deflorio G."/>
            <person name="van Diepen L.T."/>
            <person name="Dunand C."/>
            <person name="Duplessis S."/>
            <person name="Durling M."/>
            <person name="Gonthier P."/>
            <person name="Grimwood J."/>
            <person name="Fossdal C.G."/>
            <person name="Hansson D."/>
            <person name="Henrissat B."/>
            <person name="Hietala A."/>
            <person name="Himmelstrand K."/>
            <person name="Hoffmeister D."/>
            <person name="Hogberg N."/>
            <person name="James T.Y."/>
            <person name="Karlsson M."/>
            <person name="Kohler A."/>
            <person name="Kues U."/>
            <person name="Lee Y.H."/>
            <person name="Lin Y.C."/>
            <person name="Lind M."/>
            <person name="Lindquist E."/>
            <person name="Lombard V."/>
            <person name="Lucas S."/>
            <person name="Lunden K."/>
            <person name="Morin E."/>
            <person name="Murat C."/>
            <person name="Park J."/>
            <person name="Raffaello T."/>
            <person name="Rouze P."/>
            <person name="Salamov A."/>
            <person name="Schmutz J."/>
            <person name="Solheim H."/>
            <person name="Stahlberg J."/>
            <person name="Velez H."/>
            <person name="de Vries R.P."/>
            <person name="Wiebenga A."/>
            <person name="Woodward S."/>
            <person name="Yakovlev I."/>
            <person name="Garbelotto M."/>
            <person name="Martin F."/>
            <person name="Grigoriev I.V."/>
            <person name="Stenlid J."/>
        </authorList>
    </citation>
    <scope>NUCLEOTIDE SEQUENCE [LARGE SCALE GENOMIC DNA]</scope>
    <source>
        <strain evidence="1 2">TC 32-1</strain>
    </source>
</reference>
<sequence>MIFSFDACFHAGWSDSNLFAALAPAEPLHSRTMIHTDHMLSDLYQGSCRLWQL</sequence>
<accession>W4K6L3</accession>
<dbReference type="InParanoid" id="W4K6L3"/>
<dbReference type="Proteomes" id="UP000030671">
    <property type="component" value="Unassembled WGS sequence"/>
</dbReference>
<evidence type="ECO:0000313" key="1">
    <source>
        <dbReference type="EMBL" id="ETW81443.1"/>
    </source>
</evidence>
<keyword evidence="2" id="KW-1185">Reference proteome</keyword>
<dbReference type="EMBL" id="KI925458">
    <property type="protein sequence ID" value="ETW81443.1"/>
    <property type="molecule type" value="Genomic_DNA"/>
</dbReference>
<dbReference type="GeneID" id="20668424"/>
<proteinExistence type="predicted"/>